<name>A0A7S1ZLE3_TRICV</name>
<evidence type="ECO:0000313" key="1">
    <source>
        <dbReference type="EMBL" id="CAD9342004.1"/>
    </source>
</evidence>
<gene>
    <name evidence="1" type="ORF">OSIN01602_LOCUS11407</name>
</gene>
<accession>A0A7S1ZLE3</accession>
<reference evidence="1" key="1">
    <citation type="submission" date="2021-01" db="EMBL/GenBank/DDBJ databases">
        <authorList>
            <person name="Corre E."/>
            <person name="Pelletier E."/>
            <person name="Niang G."/>
            <person name="Scheremetjew M."/>
            <person name="Finn R."/>
            <person name="Kale V."/>
            <person name="Holt S."/>
            <person name="Cochrane G."/>
            <person name="Meng A."/>
            <person name="Brown T."/>
            <person name="Cohen L."/>
        </authorList>
    </citation>
    <scope>NUCLEOTIDE SEQUENCE</scope>
    <source>
        <strain evidence="1">Grunow 1884</strain>
    </source>
</reference>
<protein>
    <submittedName>
        <fullName evidence="1">Uncharacterized protein</fullName>
    </submittedName>
</protein>
<organism evidence="1">
    <name type="scientific">Trieres chinensis</name>
    <name type="common">Marine centric diatom</name>
    <name type="synonym">Odontella sinensis</name>
    <dbReference type="NCBI Taxonomy" id="1514140"/>
    <lineage>
        <taxon>Eukaryota</taxon>
        <taxon>Sar</taxon>
        <taxon>Stramenopiles</taxon>
        <taxon>Ochrophyta</taxon>
        <taxon>Bacillariophyta</taxon>
        <taxon>Mediophyceae</taxon>
        <taxon>Biddulphiophycidae</taxon>
        <taxon>Eupodiscales</taxon>
        <taxon>Parodontellaceae</taxon>
        <taxon>Trieres</taxon>
    </lineage>
</organism>
<dbReference type="AlphaFoldDB" id="A0A7S1ZLE3"/>
<dbReference type="EMBL" id="HBGO01019831">
    <property type="protein sequence ID" value="CAD9342004.1"/>
    <property type="molecule type" value="Transcribed_RNA"/>
</dbReference>
<proteinExistence type="predicted"/>
<sequence>MLPQSLSIPSLSNESLKRGNRFTLRPRMKGYVEESHSARDTLPTQHEKTCTQLSTVSSFSCFGDDAYLTPRVQINNSALPSPPPPPDAMSLKSGSAQFLPLDTMTKNMTIDANDAVSMVLFSGKSLHKDFLQNTVPIHYSRLPRRDSLNAKCA</sequence>